<evidence type="ECO:0000256" key="1">
    <source>
        <dbReference type="SAM" id="MobiDB-lite"/>
    </source>
</evidence>
<feature type="compositionally biased region" description="Basic and acidic residues" evidence="1">
    <location>
        <begin position="61"/>
        <end position="88"/>
    </location>
</feature>
<reference evidence="2" key="1">
    <citation type="submission" date="2023-05" db="EMBL/GenBank/DDBJ databases">
        <title>Complete genome sequence of three non-O157 smooth Escherichia coli infecting phages.</title>
        <authorList>
            <person name="Pas C."/>
            <person name="Briers Y."/>
            <person name="Fieseler L."/>
        </authorList>
    </citation>
    <scope>NUCLEOTIDE SEQUENCE</scope>
</reference>
<protein>
    <submittedName>
        <fullName evidence="2">Uncharacterized protein</fullName>
    </submittedName>
</protein>
<proteinExistence type="predicted"/>
<name>A0AA51VJN2_9CAUD</name>
<dbReference type="EMBL" id="OQ921331">
    <property type="protein sequence ID" value="WMX18781.1"/>
    <property type="molecule type" value="Genomic_DNA"/>
</dbReference>
<dbReference type="Proteomes" id="UP001182171">
    <property type="component" value="Segment"/>
</dbReference>
<sequence length="108" mass="12194">MNAKAQARRFGISVEAAKEMERNRTELVQLAQKPEGTEARKALKKLMTHTYKAQSIPSNDFSDKVSQRGSKVAEYKERGERTCRPSSKTDIKVNSYFASKSRTPKGIK</sequence>
<accession>A0AA51VJN2</accession>
<feature type="region of interest" description="Disordered" evidence="1">
    <location>
        <begin position="57"/>
        <end position="88"/>
    </location>
</feature>
<organism evidence="2 3">
    <name type="scientific">Escherichia phage vB_EcoP_PAS7</name>
    <dbReference type="NCBI Taxonomy" id="3053875"/>
    <lineage>
        <taxon>Viruses</taxon>
        <taxon>Duplodnaviria</taxon>
        <taxon>Heunggongvirae</taxon>
        <taxon>Uroviricota</taxon>
        <taxon>Caudoviricetes</taxon>
        <taxon>Autographivirales</taxon>
        <taxon>Autoscriptoviridae</taxon>
        <taxon>Slopekvirinae</taxon>
        <taxon>Cepavirus</taxon>
        <taxon>Cepavirus PAS7</taxon>
    </lineage>
</organism>
<evidence type="ECO:0000313" key="3">
    <source>
        <dbReference type="Proteomes" id="UP001182171"/>
    </source>
</evidence>
<keyword evidence="3" id="KW-1185">Reference proteome</keyword>
<evidence type="ECO:0000313" key="2">
    <source>
        <dbReference type="EMBL" id="WMX18781.1"/>
    </source>
</evidence>